<evidence type="ECO:0000256" key="1">
    <source>
        <dbReference type="SAM" id="MobiDB-lite"/>
    </source>
</evidence>
<feature type="compositionally biased region" description="Basic residues" evidence="1">
    <location>
        <begin position="48"/>
        <end position="85"/>
    </location>
</feature>
<accession>A0A6J4HIR3</accession>
<feature type="region of interest" description="Disordered" evidence="1">
    <location>
        <begin position="1"/>
        <end position="132"/>
    </location>
</feature>
<sequence>GEDAWSQGPLDQEPGGRGARPRRRPRGDLGSHRAGQRPHVDPLLGPVRQRRLARVGGRRGGRGRGRLGRPPRTPCRRRCAGRRGSRTTDAGGGPRSGNGRRAARRSRRQQDPGGAAGTEPGGQGEEGRRRGV</sequence>
<evidence type="ECO:0000313" key="2">
    <source>
        <dbReference type="EMBL" id="CAA9225621.1"/>
    </source>
</evidence>
<reference evidence="2" key="1">
    <citation type="submission" date="2020-02" db="EMBL/GenBank/DDBJ databases">
        <authorList>
            <person name="Meier V. D."/>
        </authorList>
    </citation>
    <scope>NUCLEOTIDE SEQUENCE</scope>
    <source>
        <strain evidence="2">AVDCRST_MAG20</strain>
    </source>
</reference>
<feature type="compositionally biased region" description="Gly residues" evidence="1">
    <location>
        <begin position="114"/>
        <end position="124"/>
    </location>
</feature>
<proteinExistence type="predicted"/>
<dbReference type="EMBL" id="CADCSY010000040">
    <property type="protein sequence ID" value="CAA9225621.1"/>
    <property type="molecule type" value="Genomic_DNA"/>
</dbReference>
<feature type="non-terminal residue" evidence="2">
    <location>
        <position position="1"/>
    </location>
</feature>
<dbReference type="AlphaFoldDB" id="A0A6J4HIR3"/>
<gene>
    <name evidence="2" type="ORF">AVDCRST_MAG20-942</name>
</gene>
<name>A0A6J4HIR3_9ACTN</name>
<feature type="non-terminal residue" evidence="2">
    <location>
        <position position="132"/>
    </location>
</feature>
<protein>
    <submittedName>
        <fullName evidence="2">Uncharacterized protein</fullName>
    </submittedName>
</protein>
<organism evidence="2">
    <name type="scientific">uncultured Acidimicrobiales bacterium</name>
    <dbReference type="NCBI Taxonomy" id="310071"/>
    <lineage>
        <taxon>Bacteria</taxon>
        <taxon>Bacillati</taxon>
        <taxon>Actinomycetota</taxon>
        <taxon>Acidimicrobiia</taxon>
        <taxon>Acidimicrobiales</taxon>
        <taxon>environmental samples</taxon>
    </lineage>
</organism>